<dbReference type="EMBL" id="QGLP01000003">
    <property type="protein sequence ID" value="PXZ06824.1"/>
    <property type="molecule type" value="Genomic_DNA"/>
</dbReference>
<dbReference type="Gene3D" id="3.40.630.30">
    <property type="match status" value="1"/>
</dbReference>
<dbReference type="CDD" id="cd04301">
    <property type="entry name" value="NAT_SF"/>
    <property type="match status" value="1"/>
</dbReference>
<name>A0A2V4E8Z0_9GAMM</name>
<dbReference type="PROSITE" id="PS51729">
    <property type="entry name" value="GNAT_YJDJ"/>
    <property type="match status" value="1"/>
</dbReference>
<reference evidence="3 4" key="1">
    <citation type="submission" date="2018-05" db="EMBL/GenBank/DDBJ databases">
        <title>Reference genomes for bee gut microbiota database.</title>
        <authorList>
            <person name="Ellegaard K.M."/>
        </authorList>
    </citation>
    <scope>NUCLEOTIDE SEQUENCE [LARGE SCALE GENOMIC DNA]</scope>
    <source>
        <strain evidence="3 4">ESL0177</strain>
    </source>
</reference>
<dbReference type="InterPro" id="IPR045057">
    <property type="entry name" value="Gcn5-rel_NAT"/>
</dbReference>
<gene>
    <name evidence="3" type="ORF">DKK79_01495</name>
</gene>
<organism evidence="3 4">
    <name type="scientific">Gilliamella apicola</name>
    <dbReference type="NCBI Taxonomy" id="1196095"/>
    <lineage>
        <taxon>Bacteria</taxon>
        <taxon>Pseudomonadati</taxon>
        <taxon>Pseudomonadota</taxon>
        <taxon>Gammaproteobacteria</taxon>
        <taxon>Orbales</taxon>
        <taxon>Orbaceae</taxon>
        <taxon>Gilliamella</taxon>
    </lineage>
</organism>
<dbReference type="InterPro" id="IPR031165">
    <property type="entry name" value="GNAT_YJDJ"/>
</dbReference>
<dbReference type="AlphaFoldDB" id="A0A2V4E8Z0"/>
<feature type="domain" description="N-acetyltransferase" evidence="1">
    <location>
        <begin position="1"/>
        <end position="83"/>
    </location>
</feature>
<dbReference type="SUPFAM" id="SSF55729">
    <property type="entry name" value="Acyl-CoA N-acyltransferases (Nat)"/>
    <property type="match status" value="1"/>
</dbReference>
<dbReference type="InterPro" id="IPR016181">
    <property type="entry name" value="Acyl_CoA_acyltransferase"/>
</dbReference>
<dbReference type="RefSeq" id="WP_034883010.1">
    <property type="nucleotide sequence ID" value="NZ_QGLP01000003.1"/>
</dbReference>
<proteinExistence type="predicted"/>
<keyword evidence="3" id="KW-0808">Transferase</keyword>
<dbReference type="PANTHER" id="PTHR31435:SF10">
    <property type="entry name" value="BSR4717 PROTEIN"/>
    <property type="match status" value="1"/>
</dbReference>
<dbReference type="Pfam" id="PF14542">
    <property type="entry name" value="Acetyltransf_CG"/>
    <property type="match status" value="1"/>
</dbReference>
<dbReference type="GO" id="GO:0016747">
    <property type="term" value="F:acyltransferase activity, transferring groups other than amino-acyl groups"/>
    <property type="evidence" value="ECO:0007669"/>
    <property type="project" value="InterPro"/>
</dbReference>
<evidence type="ECO:0000259" key="1">
    <source>
        <dbReference type="PROSITE" id="PS51186"/>
    </source>
</evidence>
<evidence type="ECO:0000259" key="2">
    <source>
        <dbReference type="PROSITE" id="PS51729"/>
    </source>
</evidence>
<comment type="caution">
    <text evidence="3">The sequence shown here is derived from an EMBL/GenBank/DDBJ whole genome shotgun (WGS) entry which is preliminary data.</text>
</comment>
<dbReference type="InterPro" id="IPR000182">
    <property type="entry name" value="GNAT_dom"/>
</dbReference>
<dbReference type="Proteomes" id="UP000247483">
    <property type="component" value="Unassembled WGS sequence"/>
</dbReference>
<evidence type="ECO:0000313" key="3">
    <source>
        <dbReference type="EMBL" id="PXZ06824.1"/>
    </source>
</evidence>
<dbReference type="PANTHER" id="PTHR31435">
    <property type="entry name" value="PROTEIN NATD1"/>
    <property type="match status" value="1"/>
</dbReference>
<dbReference type="PROSITE" id="PS51186">
    <property type="entry name" value="GNAT"/>
    <property type="match status" value="1"/>
</dbReference>
<feature type="domain" description="N-acetyltransferase" evidence="2">
    <location>
        <begin position="4"/>
        <end position="83"/>
    </location>
</feature>
<sequence length="83" mass="9569">MTLQYKQDNERFYVCNDNNQEIAEITFTRVGQDKATINHTYTDPNYRGQGIADKLLELLVNVLMQEKREIIPLCSFAAGKLTN</sequence>
<accession>A0A2V4E8Z0</accession>
<evidence type="ECO:0000313" key="4">
    <source>
        <dbReference type="Proteomes" id="UP000247483"/>
    </source>
</evidence>
<protein>
    <submittedName>
        <fullName evidence="3">N-acetyltransferase</fullName>
    </submittedName>
</protein>